<reference evidence="3" key="1">
    <citation type="submission" date="2013-03" db="EMBL/GenBank/DDBJ databases">
        <title>The Genome Sequence of Anopheles arabiensis DONG5_A.</title>
        <authorList>
            <consortium name="The Broad Institute Genomics Platform"/>
            <person name="Neafsey D.E."/>
            <person name="Howell P."/>
            <person name="Walker B."/>
            <person name="Young S.K."/>
            <person name="Zeng Q."/>
            <person name="Gargeya S."/>
            <person name="Fitzgerald M."/>
            <person name="Haas B."/>
            <person name="Abouelleil A."/>
            <person name="Allen A.W."/>
            <person name="Alvarado L."/>
            <person name="Arachchi H.M."/>
            <person name="Berlin A.M."/>
            <person name="Chapman S.B."/>
            <person name="Gainer-Dewar J."/>
            <person name="Goldberg J."/>
            <person name="Griggs A."/>
            <person name="Gujja S."/>
            <person name="Hansen M."/>
            <person name="Howarth C."/>
            <person name="Imamovic A."/>
            <person name="Ireland A."/>
            <person name="Larimer J."/>
            <person name="McCowan C."/>
            <person name="Murphy C."/>
            <person name="Pearson M."/>
            <person name="Poon T.W."/>
            <person name="Priest M."/>
            <person name="Roberts A."/>
            <person name="Saif S."/>
            <person name="Shea T."/>
            <person name="Sisk P."/>
            <person name="Sykes S."/>
            <person name="Wortman J."/>
            <person name="Nusbaum C."/>
            <person name="Birren B."/>
        </authorList>
    </citation>
    <scope>NUCLEOTIDE SEQUENCE [LARGE SCALE GENOMIC DNA]</scope>
    <source>
        <strain evidence="3">Dongola</strain>
    </source>
</reference>
<organism evidence="2 3">
    <name type="scientific">Anopheles arabiensis</name>
    <name type="common">Mosquito</name>
    <dbReference type="NCBI Taxonomy" id="7173"/>
    <lineage>
        <taxon>Eukaryota</taxon>
        <taxon>Metazoa</taxon>
        <taxon>Ecdysozoa</taxon>
        <taxon>Arthropoda</taxon>
        <taxon>Hexapoda</taxon>
        <taxon>Insecta</taxon>
        <taxon>Pterygota</taxon>
        <taxon>Neoptera</taxon>
        <taxon>Endopterygota</taxon>
        <taxon>Diptera</taxon>
        <taxon>Nematocera</taxon>
        <taxon>Culicoidea</taxon>
        <taxon>Culicidae</taxon>
        <taxon>Anophelinae</taxon>
        <taxon>Anopheles</taxon>
    </lineage>
</organism>
<dbReference type="EnsemblMetazoa" id="AARA006569-RA">
    <property type="protein sequence ID" value="AARA006569-PA"/>
    <property type="gene ID" value="AARA006569"/>
</dbReference>
<dbReference type="EnsemblMetazoa" id="AARA006569-RB">
    <property type="protein sequence ID" value="AARA006569-PB"/>
    <property type="gene ID" value="AARA006569"/>
</dbReference>
<dbReference type="EMBL" id="APCN01005474">
    <property type="status" value="NOT_ANNOTATED_CDS"/>
    <property type="molecule type" value="Genomic_DNA"/>
</dbReference>
<sequence>MCHYLLAQCSVSPLCTVFCYCCRMSLCLSVFHHRRVCRVYCFSFYTFLLPFFSILSPLMMIDRGYRSIHTNTHTHTHTHIQNKQTNTKKKHRIAASSSALPKRAIVVKKYPRKKEKAKVKLRRTYKLKRVIIALLEDGYSLSHFSCRSVDQLIVYSVCICVYL</sequence>
<dbReference type="EnsemblMetazoa" id="AARA006569-RC">
    <property type="protein sequence ID" value="AARA006569-PC"/>
    <property type="gene ID" value="AARA006569"/>
</dbReference>
<evidence type="ECO:0000313" key="3">
    <source>
        <dbReference type="Proteomes" id="UP000075840"/>
    </source>
</evidence>
<protein>
    <submittedName>
        <fullName evidence="2">Uncharacterized protein</fullName>
    </submittedName>
</protein>
<evidence type="ECO:0000256" key="1">
    <source>
        <dbReference type="SAM" id="Phobius"/>
    </source>
</evidence>
<dbReference type="VEuPathDB" id="VectorBase:AARA006569"/>
<dbReference type="EMBL" id="APCN01005473">
    <property type="status" value="NOT_ANNOTATED_CDS"/>
    <property type="molecule type" value="Genomic_DNA"/>
</dbReference>
<proteinExistence type="predicted"/>
<keyword evidence="1" id="KW-0812">Transmembrane</keyword>
<dbReference type="EMBL" id="APCN01005476">
    <property type="status" value="NOT_ANNOTATED_CDS"/>
    <property type="molecule type" value="Genomic_DNA"/>
</dbReference>
<keyword evidence="3" id="KW-1185">Reference proteome</keyword>
<keyword evidence="1" id="KW-0472">Membrane</keyword>
<dbReference type="EMBL" id="APCN01005477">
    <property type="status" value="NOT_ANNOTATED_CDS"/>
    <property type="molecule type" value="Genomic_DNA"/>
</dbReference>
<name>A0A182HZ41_ANOAR</name>
<reference evidence="2" key="2">
    <citation type="submission" date="2022-08" db="UniProtKB">
        <authorList>
            <consortium name="EnsemblMetazoa"/>
        </authorList>
    </citation>
    <scope>IDENTIFICATION</scope>
    <source>
        <strain evidence="2">Dongola</strain>
    </source>
</reference>
<dbReference type="AlphaFoldDB" id="A0A182HZ41"/>
<keyword evidence="1" id="KW-1133">Transmembrane helix</keyword>
<accession>A0A182HZ41</accession>
<evidence type="ECO:0000313" key="2">
    <source>
        <dbReference type="EnsemblMetazoa" id="AARA006569-PA"/>
    </source>
</evidence>
<feature type="transmembrane region" description="Helical" evidence="1">
    <location>
        <begin position="43"/>
        <end position="61"/>
    </location>
</feature>
<dbReference type="EMBL" id="APCN01005475">
    <property type="status" value="NOT_ANNOTATED_CDS"/>
    <property type="molecule type" value="Genomic_DNA"/>
</dbReference>
<dbReference type="Proteomes" id="UP000075840">
    <property type="component" value="Unassembled WGS sequence"/>
</dbReference>